<keyword evidence="2" id="KW-1185">Reference proteome</keyword>
<dbReference type="GO" id="GO:0005524">
    <property type="term" value="F:ATP binding"/>
    <property type="evidence" value="ECO:0007669"/>
    <property type="project" value="UniProtKB-KW"/>
</dbReference>
<dbReference type="InterPro" id="IPR036890">
    <property type="entry name" value="HATPase_C_sf"/>
</dbReference>
<dbReference type="Pfam" id="PF13589">
    <property type="entry name" value="HATPase_c_3"/>
    <property type="match status" value="1"/>
</dbReference>
<name>A0A944CIV3_9BACI</name>
<dbReference type="Gene3D" id="3.30.565.10">
    <property type="entry name" value="Histidine kinase-like ATPase, C-terminal domain"/>
    <property type="match status" value="1"/>
</dbReference>
<dbReference type="Proteomes" id="UP000761411">
    <property type="component" value="Unassembled WGS sequence"/>
</dbReference>
<comment type="caution">
    <text evidence="1">The sequence shown here is derived from an EMBL/GenBank/DDBJ whole genome shotgun (WGS) entry which is preliminary data.</text>
</comment>
<evidence type="ECO:0000313" key="2">
    <source>
        <dbReference type="Proteomes" id="UP000761411"/>
    </source>
</evidence>
<reference evidence="1 2" key="1">
    <citation type="journal article" date="2021" name="Microorganisms">
        <title>Bacterial Dimethylsulfoniopropionate Biosynthesis in the East China Sea.</title>
        <authorList>
            <person name="Liu J."/>
            <person name="Zhang Y."/>
            <person name="Liu J."/>
            <person name="Zhong H."/>
            <person name="Williams B.T."/>
            <person name="Zheng Y."/>
            <person name="Curson A.R.J."/>
            <person name="Sun C."/>
            <person name="Sun H."/>
            <person name="Song D."/>
            <person name="Wagner Mackenzie B."/>
            <person name="Bermejo Martinez A."/>
            <person name="Todd J.D."/>
            <person name="Zhang X.H."/>
        </authorList>
    </citation>
    <scope>NUCLEOTIDE SEQUENCE [LARGE SCALE GENOMIC DNA]</scope>
    <source>
        <strain evidence="1 2">ESS08</strain>
    </source>
</reference>
<dbReference type="EMBL" id="QTKX01000001">
    <property type="protein sequence ID" value="MBS8263848.1"/>
    <property type="molecule type" value="Genomic_DNA"/>
</dbReference>
<gene>
    <name evidence="1" type="ORF">DYI25_05265</name>
</gene>
<keyword evidence="1" id="KW-0067">ATP-binding</keyword>
<organism evidence="1 2">
    <name type="scientific">Mesobacillus boroniphilus</name>
    <dbReference type="NCBI Taxonomy" id="308892"/>
    <lineage>
        <taxon>Bacteria</taxon>
        <taxon>Bacillati</taxon>
        <taxon>Bacillota</taxon>
        <taxon>Bacilli</taxon>
        <taxon>Bacillales</taxon>
        <taxon>Bacillaceae</taxon>
        <taxon>Mesobacillus</taxon>
    </lineage>
</organism>
<evidence type="ECO:0000313" key="1">
    <source>
        <dbReference type="EMBL" id="MBS8263848.1"/>
    </source>
</evidence>
<sequence length="497" mass="57618">MIKEENFEIAEPKASSLIHSIRSFGYDLSTAIADIIDNSITARAKNIWIDFNWNGQDSWISIKDDGIGMNEEELINSMILGSKNPLEERAKNDLGRFGLGLKTATFSQCKKLTVITKSSNDDVYERCWDLDYITKTAQWRLLKKGSDLVNHETLNNLENGTVVIWEKLDRIIDQEVEVEDNRAHDVFLNNAAAVKKHLAMVFHRFLEGPNNIKIWFNNRLLEPWNPFAIAIQATELLTIEPLFVNRKRIEVRPYVLPHHSKLTTQEHEKLAGINGWNAHQGFYVYRNKRMLVAGDWLGLGFQKEEHYKLARILIDIPNDLDEEWSIDVKKSKARPPHNLRQDLKRIAKITRERASNIYRHRGKIVSRNIDMDFTYVWEQSLKHGKYSYQINREHTLIKSLMKNVSIKSDLSALLKLLEETIPIPTIIMNYSEQPDNLKGPFEDAPPKELITVLERNIDSLLKQGNNLNEIKQRLLHMEPFDLYPELVVSCCEAKLEV</sequence>
<protein>
    <submittedName>
        <fullName evidence="1">ATP-binding protein</fullName>
    </submittedName>
</protein>
<dbReference type="AlphaFoldDB" id="A0A944CIV3"/>
<dbReference type="SUPFAM" id="SSF55874">
    <property type="entry name" value="ATPase domain of HSP90 chaperone/DNA topoisomerase II/histidine kinase"/>
    <property type="match status" value="1"/>
</dbReference>
<accession>A0A944CIV3</accession>
<proteinExistence type="predicted"/>
<dbReference type="RefSeq" id="WP_213367384.1">
    <property type="nucleotide sequence ID" value="NZ_QTKX01000001.1"/>
</dbReference>
<keyword evidence="1" id="KW-0547">Nucleotide-binding</keyword>